<dbReference type="AlphaFoldDB" id="A0A2D3VMK7"/>
<proteinExistence type="predicted"/>
<organism evidence="2 3">
    <name type="scientific">Ramularia collo-cygni</name>
    <dbReference type="NCBI Taxonomy" id="112498"/>
    <lineage>
        <taxon>Eukaryota</taxon>
        <taxon>Fungi</taxon>
        <taxon>Dikarya</taxon>
        <taxon>Ascomycota</taxon>
        <taxon>Pezizomycotina</taxon>
        <taxon>Dothideomycetes</taxon>
        <taxon>Dothideomycetidae</taxon>
        <taxon>Mycosphaerellales</taxon>
        <taxon>Mycosphaerellaceae</taxon>
        <taxon>Ramularia</taxon>
    </lineage>
</organism>
<sequence length="99" mass="11555">MSYSAQKYEALRRLGVQQLSTLYEPSYHHHHHGLHHTERRNSSPRNSFDVDEPRYPFAMNLPIRDRPVPGRKCPNCLARGQTYWVAYGKRCAQCGTEIN</sequence>
<dbReference type="RefSeq" id="XP_023629572.1">
    <property type="nucleotide sequence ID" value="XM_023773804.1"/>
</dbReference>
<dbReference type="EMBL" id="FJUY01000014">
    <property type="protein sequence ID" value="CZT22848.1"/>
    <property type="molecule type" value="Genomic_DNA"/>
</dbReference>
<feature type="region of interest" description="Disordered" evidence="1">
    <location>
        <begin position="27"/>
        <end position="51"/>
    </location>
</feature>
<dbReference type="Proteomes" id="UP000225277">
    <property type="component" value="Unassembled WGS sequence"/>
</dbReference>
<dbReference type="OrthoDB" id="6133115at2759"/>
<evidence type="ECO:0000313" key="3">
    <source>
        <dbReference type="Proteomes" id="UP000225277"/>
    </source>
</evidence>
<accession>A0A2D3VMK7</accession>
<protein>
    <submittedName>
        <fullName evidence="2">Uncharacterized protein</fullName>
    </submittedName>
</protein>
<keyword evidence="3" id="KW-1185">Reference proteome</keyword>
<evidence type="ECO:0000256" key="1">
    <source>
        <dbReference type="SAM" id="MobiDB-lite"/>
    </source>
</evidence>
<gene>
    <name evidence="2" type="ORF">RCC_08554</name>
</gene>
<dbReference type="GeneID" id="35603643"/>
<reference evidence="2 3" key="1">
    <citation type="submission" date="2016-03" db="EMBL/GenBank/DDBJ databases">
        <authorList>
            <person name="Ploux O."/>
        </authorList>
    </citation>
    <scope>NUCLEOTIDE SEQUENCE [LARGE SCALE GENOMIC DNA]</scope>
    <source>
        <strain evidence="2 3">URUG2</strain>
    </source>
</reference>
<evidence type="ECO:0000313" key="2">
    <source>
        <dbReference type="EMBL" id="CZT22848.1"/>
    </source>
</evidence>
<name>A0A2D3VMK7_9PEZI</name>